<dbReference type="RefSeq" id="WP_308425093.1">
    <property type="nucleotide sequence ID" value="NZ_BMMS01000002.1"/>
</dbReference>
<keyword evidence="3" id="KW-1185">Reference proteome</keyword>
<dbReference type="Proteomes" id="UP000641932">
    <property type="component" value="Unassembled WGS sequence"/>
</dbReference>
<name>A0A917ZFS2_9ACTN</name>
<gene>
    <name evidence="2" type="ORF">GCM10012280_05160</name>
</gene>
<comment type="caution">
    <text evidence="2">The sequence shown here is derived from an EMBL/GenBank/DDBJ whole genome shotgun (WGS) entry which is preliminary data.</text>
</comment>
<organism evidence="2 3">
    <name type="scientific">Wenjunlia tyrosinilytica</name>
    <dbReference type="NCBI Taxonomy" id="1544741"/>
    <lineage>
        <taxon>Bacteria</taxon>
        <taxon>Bacillati</taxon>
        <taxon>Actinomycetota</taxon>
        <taxon>Actinomycetes</taxon>
        <taxon>Kitasatosporales</taxon>
        <taxon>Streptomycetaceae</taxon>
        <taxon>Wenjunlia</taxon>
    </lineage>
</organism>
<evidence type="ECO:0000313" key="2">
    <source>
        <dbReference type="EMBL" id="GGO81289.1"/>
    </source>
</evidence>
<dbReference type="SUPFAM" id="SSF159664">
    <property type="entry name" value="CobE/GbiG C-terminal domain-like"/>
    <property type="match status" value="1"/>
</dbReference>
<protein>
    <recommendedName>
        <fullName evidence="1">CobE/GbiG C-terminal domain-containing protein</fullName>
    </recommendedName>
</protein>
<dbReference type="PANTHER" id="PTHR37477:SF1">
    <property type="entry name" value="COBALT-PRECORRIN-5A HYDROLASE"/>
    <property type="match status" value="1"/>
</dbReference>
<dbReference type="AlphaFoldDB" id="A0A917ZFS2"/>
<evidence type="ECO:0000259" key="1">
    <source>
        <dbReference type="Pfam" id="PF01890"/>
    </source>
</evidence>
<dbReference type="PANTHER" id="PTHR37477">
    <property type="entry name" value="COBALT-PRECORRIN-5A HYDROLASE"/>
    <property type="match status" value="1"/>
</dbReference>
<dbReference type="Pfam" id="PF01890">
    <property type="entry name" value="CbiG_C"/>
    <property type="match status" value="1"/>
</dbReference>
<reference evidence="2" key="2">
    <citation type="submission" date="2020-09" db="EMBL/GenBank/DDBJ databases">
        <authorList>
            <person name="Sun Q."/>
            <person name="Zhou Y."/>
        </authorList>
    </citation>
    <scope>NUCLEOTIDE SEQUENCE</scope>
    <source>
        <strain evidence="2">CGMCC 4.7201</strain>
    </source>
</reference>
<reference evidence="2" key="1">
    <citation type="journal article" date="2014" name="Int. J. Syst. Evol. Microbiol.">
        <title>Complete genome sequence of Corynebacterium casei LMG S-19264T (=DSM 44701T), isolated from a smear-ripened cheese.</title>
        <authorList>
            <consortium name="US DOE Joint Genome Institute (JGI-PGF)"/>
            <person name="Walter F."/>
            <person name="Albersmeier A."/>
            <person name="Kalinowski J."/>
            <person name="Ruckert C."/>
        </authorList>
    </citation>
    <scope>NUCLEOTIDE SEQUENCE</scope>
    <source>
        <strain evidence="2">CGMCC 4.7201</strain>
    </source>
</reference>
<dbReference type="InterPro" id="IPR052553">
    <property type="entry name" value="CbiG_hydrolase"/>
</dbReference>
<dbReference type="InterPro" id="IPR036518">
    <property type="entry name" value="CobE/GbiG_C_sf"/>
</dbReference>
<accession>A0A917ZFS2</accession>
<dbReference type="Gene3D" id="3.30.420.180">
    <property type="entry name" value="CobE/GbiG C-terminal domain"/>
    <property type="match status" value="1"/>
</dbReference>
<dbReference type="EMBL" id="BMMS01000002">
    <property type="protein sequence ID" value="GGO81289.1"/>
    <property type="molecule type" value="Genomic_DNA"/>
</dbReference>
<sequence>MIVVGVGASRGVTAEELLDLVQDTLAGLGLELRAVGRLATVEGKGDEEGLVEAARVLGVPLVTHSAAALAAVNVPNPSDAALAAVGTPSVCEAAALIETGAHLLVPKRRSSPSNGPALCTIAVARTAEHPSKENHP</sequence>
<dbReference type="GO" id="GO:0009236">
    <property type="term" value="P:cobalamin biosynthetic process"/>
    <property type="evidence" value="ECO:0007669"/>
    <property type="project" value="InterPro"/>
</dbReference>
<proteinExistence type="predicted"/>
<dbReference type="InterPro" id="IPR002750">
    <property type="entry name" value="CobE/GbiG_C"/>
</dbReference>
<feature type="domain" description="CobE/GbiG C-terminal" evidence="1">
    <location>
        <begin position="2"/>
        <end position="124"/>
    </location>
</feature>
<evidence type="ECO:0000313" key="3">
    <source>
        <dbReference type="Proteomes" id="UP000641932"/>
    </source>
</evidence>